<proteinExistence type="predicted"/>
<reference evidence="1 2" key="1">
    <citation type="submission" date="2023-05" db="EMBL/GenBank/DDBJ databases">
        <title>B98-5 Cell Line De Novo Hybrid Assembly: An Optical Mapping Approach.</title>
        <authorList>
            <person name="Kananen K."/>
            <person name="Auerbach J.A."/>
            <person name="Kautto E."/>
            <person name="Blachly J.S."/>
        </authorList>
    </citation>
    <scope>NUCLEOTIDE SEQUENCE [LARGE SCALE GENOMIC DNA]</scope>
    <source>
        <strain evidence="1">B95-8</strain>
        <tissue evidence="1">Cell line</tissue>
    </source>
</reference>
<dbReference type="Proteomes" id="UP001266305">
    <property type="component" value="Unassembled WGS sequence"/>
</dbReference>
<evidence type="ECO:0000313" key="2">
    <source>
        <dbReference type="Proteomes" id="UP001266305"/>
    </source>
</evidence>
<evidence type="ECO:0000313" key="1">
    <source>
        <dbReference type="EMBL" id="KAK2107654.1"/>
    </source>
</evidence>
<sequence>MSLLASRPSNAALKKEDKCKPLPRLGKGLWCVRRERRVKDIGLQRKETATEHATDAIWSTDSHAQTRSYPTDKRGHQTCLTVEGVITSIWSRMMWGSRAHLGAPRKEIQRLPRGPSMHSPPGTIELAAGRSPGPSLLQGVLMKLFRRCAQGKSSSPTSACSGKSQACIPSQRKPGLPRCAETACQPHTTLKTTVTCPGVQAATCRLLLRLSTQPV</sequence>
<protein>
    <submittedName>
        <fullName evidence="1">Uncharacterized protein</fullName>
    </submittedName>
</protein>
<name>A0ABQ9VE59_SAGOE</name>
<organism evidence="1 2">
    <name type="scientific">Saguinus oedipus</name>
    <name type="common">Cotton-top tamarin</name>
    <name type="synonym">Oedipomidas oedipus</name>
    <dbReference type="NCBI Taxonomy" id="9490"/>
    <lineage>
        <taxon>Eukaryota</taxon>
        <taxon>Metazoa</taxon>
        <taxon>Chordata</taxon>
        <taxon>Craniata</taxon>
        <taxon>Vertebrata</taxon>
        <taxon>Euteleostomi</taxon>
        <taxon>Mammalia</taxon>
        <taxon>Eutheria</taxon>
        <taxon>Euarchontoglires</taxon>
        <taxon>Primates</taxon>
        <taxon>Haplorrhini</taxon>
        <taxon>Platyrrhini</taxon>
        <taxon>Cebidae</taxon>
        <taxon>Callitrichinae</taxon>
        <taxon>Saguinus</taxon>
    </lineage>
</organism>
<keyword evidence="2" id="KW-1185">Reference proteome</keyword>
<accession>A0ABQ9VE59</accession>
<dbReference type="EMBL" id="JASSZA010000006">
    <property type="protein sequence ID" value="KAK2107654.1"/>
    <property type="molecule type" value="Genomic_DNA"/>
</dbReference>
<gene>
    <name evidence="1" type="ORF">P7K49_012819</name>
</gene>
<comment type="caution">
    <text evidence="1">The sequence shown here is derived from an EMBL/GenBank/DDBJ whole genome shotgun (WGS) entry which is preliminary data.</text>
</comment>